<dbReference type="PANTHER" id="PTHR30349">
    <property type="entry name" value="PHAGE INTEGRASE-RELATED"/>
    <property type="match status" value="1"/>
</dbReference>
<reference evidence="5 6" key="1">
    <citation type="submission" date="2017-07" db="EMBL/GenBank/DDBJ databases">
        <title>Draft sequence of Rhodococcus enclensis 23b-28.</title>
        <authorList>
            <person name="Besaury L."/>
            <person name="Sancelme M."/>
            <person name="Amato P."/>
            <person name="Lallement A."/>
            <person name="Delort A.-M."/>
        </authorList>
    </citation>
    <scope>NUCLEOTIDE SEQUENCE [LARGE SCALE GENOMIC DNA]</scope>
    <source>
        <strain evidence="5 6">23b-28</strain>
    </source>
</reference>
<sequence>MADPRRPAMSSTLEHMVSDYLQVRRSMGYKLTNAEYILGQFVAYLHDHDTETVTVEHALGFAMAPQDKSRRWQALRLSAVRFARWAHCLDPEIEVPPARLLPARPTRVAPFIYSADQIQDLLGAAGELHPAMRAATYRTLIALMAATGIRTGEVIGLDIDHFDAVAQTLTVTGKYDKIRMLPLHPTVVDGLTDYLARRERLLPATACPALLISTRGTRLHPSTVHQVFSGLRAHAGLGPVSAKCRPRLHDLRHTFAVSTMLDAYRSGGNPAEVLPLLSTWMGHSEPSDTYWYLSGTAELMAAATQRLESRFDDLGAQPS</sequence>
<name>A0A2A5J0Y8_RHOSG</name>
<evidence type="ECO:0000313" key="6">
    <source>
        <dbReference type="Proteomes" id="UP000230886"/>
    </source>
</evidence>
<feature type="domain" description="Tyr recombinase" evidence="4">
    <location>
        <begin position="108"/>
        <end position="305"/>
    </location>
</feature>
<keyword evidence="2" id="KW-0238">DNA-binding</keyword>
<dbReference type="GO" id="GO:0015074">
    <property type="term" value="P:DNA integration"/>
    <property type="evidence" value="ECO:0007669"/>
    <property type="project" value="InterPro"/>
</dbReference>
<dbReference type="GO" id="GO:0003677">
    <property type="term" value="F:DNA binding"/>
    <property type="evidence" value="ECO:0007669"/>
    <property type="project" value="UniProtKB-KW"/>
</dbReference>
<comment type="caution">
    <text evidence="5">The sequence shown here is derived from an EMBL/GenBank/DDBJ whole genome shotgun (WGS) entry which is preliminary data.</text>
</comment>
<evidence type="ECO:0000256" key="1">
    <source>
        <dbReference type="ARBA" id="ARBA00008857"/>
    </source>
</evidence>
<dbReference type="Proteomes" id="UP000230886">
    <property type="component" value="Unassembled WGS sequence"/>
</dbReference>
<organism evidence="5 6">
    <name type="scientific">Rhodococcus qingshengii</name>
    <dbReference type="NCBI Taxonomy" id="334542"/>
    <lineage>
        <taxon>Bacteria</taxon>
        <taxon>Bacillati</taxon>
        <taxon>Actinomycetota</taxon>
        <taxon>Actinomycetes</taxon>
        <taxon>Mycobacteriales</taxon>
        <taxon>Nocardiaceae</taxon>
        <taxon>Rhodococcus</taxon>
        <taxon>Rhodococcus erythropolis group</taxon>
    </lineage>
</organism>
<keyword evidence="3" id="KW-0233">DNA recombination</keyword>
<accession>A0A2A5J0Y8</accession>
<dbReference type="InterPro" id="IPR013762">
    <property type="entry name" value="Integrase-like_cat_sf"/>
</dbReference>
<dbReference type="InterPro" id="IPR011010">
    <property type="entry name" value="DNA_brk_join_enz"/>
</dbReference>
<dbReference type="InterPro" id="IPR002104">
    <property type="entry name" value="Integrase_catalytic"/>
</dbReference>
<dbReference type="PROSITE" id="PS51898">
    <property type="entry name" value="TYR_RECOMBINASE"/>
    <property type="match status" value="1"/>
</dbReference>
<dbReference type="PANTHER" id="PTHR30349:SF41">
    <property type="entry name" value="INTEGRASE_RECOMBINASE PROTEIN MJ0367-RELATED"/>
    <property type="match status" value="1"/>
</dbReference>
<dbReference type="Gene3D" id="1.10.443.10">
    <property type="entry name" value="Intergrase catalytic core"/>
    <property type="match status" value="1"/>
</dbReference>
<comment type="similarity">
    <text evidence="1">Belongs to the 'phage' integrase family.</text>
</comment>
<proteinExistence type="inferred from homology"/>
<dbReference type="EMBL" id="NOVD01000055">
    <property type="protein sequence ID" value="PCK23183.1"/>
    <property type="molecule type" value="Genomic_DNA"/>
</dbReference>
<dbReference type="Pfam" id="PF00589">
    <property type="entry name" value="Phage_integrase"/>
    <property type="match status" value="1"/>
</dbReference>
<dbReference type="SUPFAM" id="SSF56349">
    <property type="entry name" value="DNA breaking-rejoining enzymes"/>
    <property type="match status" value="1"/>
</dbReference>
<dbReference type="InterPro" id="IPR050090">
    <property type="entry name" value="Tyrosine_recombinase_XerCD"/>
</dbReference>
<evidence type="ECO:0000259" key="4">
    <source>
        <dbReference type="PROSITE" id="PS51898"/>
    </source>
</evidence>
<gene>
    <name evidence="5" type="ORF">CHR55_30645</name>
</gene>
<dbReference type="GO" id="GO:0006310">
    <property type="term" value="P:DNA recombination"/>
    <property type="evidence" value="ECO:0007669"/>
    <property type="project" value="UniProtKB-KW"/>
</dbReference>
<evidence type="ECO:0000313" key="5">
    <source>
        <dbReference type="EMBL" id="PCK23183.1"/>
    </source>
</evidence>
<evidence type="ECO:0000256" key="2">
    <source>
        <dbReference type="ARBA" id="ARBA00023125"/>
    </source>
</evidence>
<evidence type="ECO:0000256" key="3">
    <source>
        <dbReference type="ARBA" id="ARBA00023172"/>
    </source>
</evidence>
<protein>
    <recommendedName>
        <fullName evidence="4">Tyr recombinase domain-containing protein</fullName>
    </recommendedName>
</protein>
<dbReference type="AlphaFoldDB" id="A0A2A5J0Y8"/>